<proteinExistence type="predicted"/>
<evidence type="ECO:0000313" key="3">
    <source>
        <dbReference type="Proteomes" id="UP001215151"/>
    </source>
</evidence>
<feature type="compositionally biased region" description="Acidic residues" evidence="1">
    <location>
        <begin position="173"/>
        <end position="182"/>
    </location>
</feature>
<organism evidence="2 3">
    <name type="scientific">Trametes cubensis</name>
    <dbReference type="NCBI Taxonomy" id="1111947"/>
    <lineage>
        <taxon>Eukaryota</taxon>
        <taxon>Fungi</taxon>
        <taxon>Dikarya</taxon>
        <taxon>Basidiomycota</taxon>
        <taxon>Agaricomycotina</taxon>
        <taxon>Agaricomycetes</taxon>
        <taxon>Polyporales</taxon>
        <taxon>Polyporaceae</taxon>
        <taxon>Trametes</taxon>
    </lineage>
</organism>
<reference evidence="2" key="1">
    <citation type="submission" date="2022-11" db="EMBL/GenBank/DDBJ databases">
        <title>Genome Sequence of Cubamyces cubensis.</title>
        <authorList>
            <person name="Buettner E."/>
        </authorList>
    </citation>
    <scope>NUCLEOTIDE SEQUENCE</scope>
    <source>
        <strain evidence="2">MPL-01</strain>
    </source>
</reference>
<name>A0AAD7X4K5_9APHY</name>
<feature type="region of interest" description="Disordered" evidence="1">
    <location>
        <begin position="1"/>
        <end position="58"/>
    </location>
</feature>
<feature type="compositionally biased region" description="Basic and acidic residues" evidence="1">
    <location>
        <begin position="183"/>
        <end position="205"/>
    </location>
</feature>
<dbReference type="AlphaFoldDB" id="A0AAD7X4K5"/>
<evidence type="ECO:0000256" key="1">
    <source>
        <dbReference type="SAM" id="MobiDB-lite"/>
    </source>
</evidence>
<evidence type="ECO:0000313" key="2">
    <source>
        <dbReference type="EMBL" id="KAJ8455382.1"/>
    </source>
</evidence>
<dbReference type="EMBL" id="JAPEVG010000778">
    <property type="protein sequence ID" value="KAJ8455382.1"/>
    <property type="molecule type" value="Genomic_DNA"/>
</dbReference>
<dbReference type="Proteomes" id="UP001215151">
    <property type="component" value="Unassembled WGS sequence"/>
</dbReference>
<feature type="region of interest" description="Disordered" evidence="1">
    <location>
        <begin position="149"/>
        <end position="220"/>
    </location>
</feature>
<comment type="caution">
    <text evidence="2">The sequence shown here is derived from an EMBL/GenBank/DDBJ whole genome shotgun (WGS) entry which is preliminary data.</text>
</comment>
<keyword evidence="3" id="KW-1185">Reference proteome</keyword>
<sequence>MPDTERPVAHTAPRKRAAEDDGAGPTTRSAKAPKTEQASPAKGRGGRGKKGPKANMAASAFKARALPLHVNITHTPPVLADDGTVSVASTDPGFVGTTTLVPSTFATGSYGWKGSKRLTIELENPNAEGGEDKEKEKVHVMLTINATVMGSKGAKEEGEGAEAEAEADAKEEGGEEAAEEEAEKAVEEAVAADEGKDENKADGEGKQSTGEAMDGVKEGE</sequence>
<protein>
    <submittedName>
        <fullName evidence="2">Uncharacterized protein</fullName>
    </submittedName>
</protein>
<gene>
    <name evidence="2" type="ORF">ONZ51_g12483</name>
</gene>
<accession>A0AAD7X4K5</accession>